<comment type="subcellular location">
    <subcellularLocation>
        <location evidence="1">Membrane</location>
        <topology evidence="1">Multi-pass membrane protein</topology>
    </subcellularLocation>
</comment>
<feature type="transmembrane region" description="Helical" evidence="9">
    <location>
        <begin position="52"/>
        <end position="75"/>
    </location>
</feature>
<keyword evidence="8" id="KW-0807">Transducer</keyword>
<dbReference type="PROSITE" id="PS50262">
    <property type="entry name" value="G_PROTEIN_RECEP_F1_2"/>
    <property type="match status" value="1"/>
</dbReference>
<comment type="similarity">
    <text evidence="2">Belongs to the G-protein coupled receptor 1 family.</text>
</comment>
<dbReference type="SUPFAM" id="SSF81321">
    <property type="entry name" value="Family A G protein-coupled receptor-like"/>
    <property type="match status" value="1"/>
</dbReference>
<dbReference type="PANTHER" id="PTHR24235:SF12">
    <property type="entry name" value="G-PROTEIN COUPLED RECEPTORS FAMILY 1 PROFILE DOMAIN-CONTAINING PROTEIN"/>
    <property type="match status" value="1"/>
</dbReference>
<organism evidence="11 12">
    <name type="scientific">Dinothrombium tinctorium</name>
    <dbReference type="NCBI Taxonomy" id="1965070"/>
    <lineage>
        <taxon>Eukaryota</taxon>
        <taxon>Metazoa</taxon>
        <taxon>Ecdysozoa</taxon>
        <taxon>Arthropoda</taxon>
        <taxon>Chelicerata</taxon>
        <taxon>Arachnida</taxon>
        <taxon>Acari</taxon>
        <taxon>Acariformes</taxon>
        <taxon>Trombidiformes</taxon>
        <taxon>Prostigmata</taxon>
        <taxon>Anystina</taxon>
        <taxon>Parasitengona</taxon>
        <taxon>Trombidioidea</taxon>
        <taxon>Trombidiidae</taxon>
        <taxon>Dinothrombium</taxon>
    </lineage>
</organism>
<evidence type="ECO:0000259" key="10">
    <source>
        <dbReference type="PROSITE" id="PS50262"/>
    </source>
</evidence>
<dbReference type="Proteomes" id="UP000285301">
    <property type="component" value="Unassembled WGS sequence"/>
</dbReference>
<keyword evidence="3 9" id="KW-0812">Transmembrane</keyword>
<dbReference type="GO" id="GO:0016020">
    <property type="term" value="C:membrane"/>
    <property type="evidence" value="ECO:0007669"/>
    <property type="project" value="UniProtKB-SubCell"/>
</dbReference>
<dbReference type="InterPro" id="IPR000276">
    <property type="entry name" value="GPCR_Rhodpsn"/>
</dbReference>
<dbReference type="Pfam" id="PF00001">
    <property type="entry name" value="7tm_1"/>
    <property type="match status" value="1"/>
</dbReference>
<reference evidence="11 12" key="1">
    <citation type="journal article" date="2018" name="Gigascience">
        <title>Genomes of trombidid mites reveal novel predicted allergens and laterally-transferred genes associated with secondary metabolism.</title>
        <authorList>
            <person name="Dong X."/>
            <person name="Chaisiri K."/>
            <person name="Xia D."/>
            <person name="Armstrong S.D."/>
            <person name="Fang Y."/>
            <person name="Donnelly M.J."/>
            <person name="Kadowaki T."/>
            <person name="McGarry J.W."/>
            <person name="Darby A.C."/>
            <person name="Makepeace B.L."/>
        </authorList>
    </citation>
    <scope>NUCLEOTIDE SEQUENCE [LARGE SCALE GENOMIC DNA]</scope>
    <source>
        <strain evidence="11">UoL-WK</strain>
    </source>
</reference>
<keyword evidence="5" id="KW-0297">G-protein coupled receptor</keyword>
<dbReference type="InterPro" id="IPR017452">
    <property type="entry name" value="GPCR_Rhodpsn_7TM"/>
</dbReference>
<evidence type="ECO:0000256" key="7">
    <source>
        <dbReference type="ARBA" id="ARBA00023170"/>
    </source>
</evidence>
<evidence type="ECO:0000256" key="4">
    <source>
        <dbReference type="ARBA" id="ARBA00022989"/>
    </source>
</evidence>
<proteinExistence type="inferred from homology"/>
<keyword evidence="7 11" id="KW-0675">Receptor</keyword>
<name>A0A443QMH6_9ACAR</name>
<gene>
    <name evidence="11" type="ORF">B4U79_01582</name>
</gene>
<dbReference type="PANTHER" id="PTHR24235">
    <property type="entry name" value="NEUROPEPTIDE Y RECEPTOR"/>
    <property type="match status" value="1"/>
</dbReference>
<dbReference type="GO" id="GO:0004930">
    <property type="term" value="F:G protein-coupled receptor activity"/>
    <property type="evidence" value="ECO:0007669"/>
    <property type="project" value="UniProtKB-KW"/>
</dbReference>
<accession>A0A443QMH6</accession>
<dbReference type="OrthoDB" id="9046662at2759"/>
<keyword evidence="12" id="KW-1185">Reference proteome</keyword>
<evidence type="ECO:0000256" key="1">
    <source>
        <dbReference type="ARBA" id="ARBA00004141"/>
    </source>
</evidence>
<feature type="domain" description="G-protein coupled receptors family 1 profile" evidence="10">
    <location>
        <begin position="1"/>
        <end position="109"/>
    </location>
</feature>
<dbReference type="Gene3D" id="1.20.1070.10">
    <property type="entry name" value="Rhodopsin 7-helix transmembrane proteins"/>
    <property type="match status" value="1"/>
</dbReference>
<evidence type="ECO:0000313" key="12">
    <source>
        <dbReference type="Proteomes" id="UP000285301"/>
    </source>
</evidence>
<evidence type="ECO:0000256" key="5">
    <source>
        <dbReference type="ARBA" id="ARBA00023040"/>
    </source>
</evidence>
<protein>
    <submittedName>
        <fullName evidence="11">Neuropeptide Y receptor type 6-like protein</fullName>
    </submittedName>
</protein>
<keyword evidence="4 9" id="KW-1133">Transmembrane helix</keyword>
<feature type="transmembrane region" description="Helical" evidence="9">
    <location>
        <begin position="87"/>
        <end position="112"/>
    </location>
</feature>
<comment type="caution">
    <text evidence="11">The sequence shown here is derived from an EMBL/GenBank/DDBJ whole genome shotgun (WGS) entry which is preliminary data.</text>
</comment>
<evidence type="ECO:0000256" key="8">
    <source>
        <dbReference type="ARBA" id="ARBA00023224"/>
    </source>
</evidence>
<dbReference type="STRING" id="1965070.A0A443QMH6"/>
<dbReference type="AlphaFoldDB" id="A0A443QMH6"/>
<dbReference type="PRINTS" id="PR00237">
    <property type="entry name" value="GPCRRHODOPSN"/>
</dbReference>
<feature type="transmembrane region" description="Helical" evidence="9">
    <location>
        <begin position="6"/>
        <end position="23"/>
    </location>
</feature>
<dbReference type="EMBL" id="NCKU01005706">
    <property type="protein sequence ID" value="RWS04244.1"/>
    <property type="molecule type" value="Genomic_DNA"/>
</dbReference>
<evidence type="ECO:0000256" key="3">
    <source>
        <dbReference type="ARBA" id="ARBA00022692"/>
    </source>
</evidence>
<evidence type="ECO:0000313" key="11">
    <source>
        <dbReference type="EMBL" id="RWS04244.1"/>
    </source>
</evidence>
<keyword evidence="6 9" id="KW-0472">Membrane</keyword>
<evidence type="ECO:0000256" key="2">
    <source>
        <dbReference type="ARBA" id="ARBA00010663"/>
    </source>
</evidence>
<sequence length="172" mass="20412">MVFQYVVPIIIVTIAYIRILQKLKYRMIQKKRGTQLKERQRRDKRKNHRTKMLLISISLIFGISWLPLNILNIVADLYFPFNDSQMFRILFACCHLIGMSSACSNPLLYGFLNDNFRKEFKEIFSKCCPRCISFVRIFSFNYHQQRQQRDNSEANNGTLDLQTLGERTTFPN</sequence>
<evidence type="ECO:0000256" key="9">
    <source>
        <dbReference type="SAM" id="Phobius"/>
    </source>
</evidence>
<evidence type="ECO:0000256" key="6">
    <source>
        <dbReference type="ARBA" id="ARBA00023136"/>
    </source>
</evidence>